<dbReference type="Gene3D" id="1.20.1280.50">
    <property type="match status" value="1"/>
</dbReference>
<dbReference type="EMBL" id="PDNB01000004">
    <property type="protein sequence ID" value="PGH18393.1"/>
    <property type="molecule type" value="Genomic_DNA"/>
</dbReference>
<accession>A0A2B7YBI8</accession>
<reference evidence="1 2" key="1">
    <citation type="submission" date="2017-10" db="EMBL/GenBank/DDBJ databases">
        <title>Comparative genomics in systemic dimorphic fungi from Ajellomycetaceae.</title>
        <authorList>
            <person name="Munoz J.F."/>
            <person name="Mcewen J.G."/>
            <person name="Clay O.K."/>
            <person name="Cuomo C.A."/>
        </authorList>
    </citation>
    <scope>NUCLEOTIDE SEQUENCE [LARGE SCALE GENOMIC DNA]</scope>
    <source>
        <strain evidence="1 2">UAMH5409</strain>
    </source>
</reference>
<dbReference type="AlphaFoldDB" id="A0A2B7YBI8"/>
<comment type="caution">
    <text evidence="1">The sequence shown here is derived from an EMBL/GenBank/DDBJ whole genome shotgun (WGS) entry which is preliminary data.</text>
</comment>
<name>A0A2B7YBI8_9EURO</name>
<dbReference type="CDD" id="cd09917">
    <property type="entry name" value="F-box_SF"/>
    <property type="match status" value="1"/>
</dbReference>
<organism evidence="1 2">
    <name type="scientific">Helicocarpus griseus UAMH5409</name>
    <dbReference type="NCBI Taxonomy" id="1447875"/>
    <lineage>
        <taxon>Eukaryota</taxon>
        <taxon>Fungi</taxon>
        <taxon>Dikarya</taxon>
        <taxon>Ascomycota</taxon>
        <taxon>Pezizomycotina</taxon>
        <taxon>Eurotiomycetes</taxon>
        <taxon>Eurotiomycetidae</taxon>
        <taxon>Onygenales</taxon>
        <taxon>Ajellomycetaceae</taxon>
        <taxon>Helicocarpus</taxon>
    </lineage>
</organism>
<keyword evidence="2" id="KW-1185">Reference proteome</keyword>
<sequence length="368" mass="42533">MDSENLSPAHPELTSIETLPNELLDHVFSYISPGPPPSAQKLRQTPSYLITSSSTVDLKNVSRTCQRFRGISRPRLFAHTCHELPDQERFLGFLHQYGLARHVKSAVVYARSTYPSTEKPLWWTRLLEEIDPLDVVVIAPPHMFAHMALKSLNKIHAWAFQLQLQTMQFRQSAQRPSNFQKSRVDNTFFSARPWTEILFNEGSSLKAYNNYEYYLLRIPSIMDKWGSFDPLLSKELPYPAEAISRFTSFHYTAVFPFYNHTNSVLKVIRNMSSLRQLSMQLAPGPDSTIFEEEQQMGTLDPNDPWMELDTSYSLIAHAVRYLGVHAKLVEFRSWDFELEPLRDSLVATMDKTLKGNWIHDNCGLWMKV</sequence>
<evidence type="ECO:0000313" key="1">
    <source>
        <dbReference type="EMBL" id="PGH18393.1"/>
    </source>
</evidence>
<gene>
    <name evidence="1" type="ORF">AJ79_00460</name>
</gene>
<protein>
    <recommendedName>
        <fullName evidence="3">F-box domain-containing protein</fullName>
    </recommendedName>
</protein>
<proteinExistence type="predicted"/>
<evidence type="ECO:0008006" key="3">
    <source>
        <dbReference type="Google" id="ProtNLM"/>
    </source>
</evidence>
<dbReference type="Proteomes" id="UP000223968">
    <property type="component" value="Unassembled WGS sequence"/>
</dbReference>
<dbReference type="STRING" id="1447875.A0A2B7YBI8"/>
<dbReference type="OrthoDB" id="5296720at2759"/>
<evidence type="ECO:0000313" key="2">
    <source>
        <dbReference type="Proteomes" id="UP000223968"/>
    </source>
</evidence>